<comment type="caution">
    <text evidence="2">The sequence shown here is derived from an EMBL/GenBank/DDBJ whole genome shotgun (WGS) entry which is preliminary data.</text>
</comment>
<protein>
    <submittedName>
        <fullName evidence="2">Uncharacterized protein</fullName>
    </submittedName>
</protein>
<dbReference type="AlphaFoldDB" id="A0AAD7ZQU3"/>
<reference evidence="2" key="2">
    <citation type="submission" date="2023-05" db="EMBL/GenBank/DDBJ databases">
        <authorList>
            <person name="Fouks B."/>
        </authorList>
    </citation>
    <scope>NUCLEOTIDE SEQUENCE</scope>
    <source>
        <strain evidence="2">Stay&amp;Tobe</strain>
        <tissue evidence="2">Testes</tissue>
    </source>
</reference>
<feature type="non-terminal residue" evidence="2">
    <location>
        <position position="1"/>
    </location>
</feature>
<dbReference type="Proteomes" id="UP001233999">
    <property type="component" value="Unassembled WGS sequence"/>
</dbReference>
<evidence type="ECO:0000313" key="3">
    <source>
        <dbReference type="Proteomes" id="UP001233999"/>
    </source>
</evidence>
<feature type="transmembrane region" description="Helical" evidence="1">
    <location>
        <begin position="93"/>
        <end position="119"/>
    </location>
</feature>
<name>A0AAD7ZQU3_DIPPU</name>
<keyword evidence="1" id="KW-0472">Membrane</keyword>
<reference evidence="2" key="1">
    <citation type="journal article" date="2023" name="IScience">
        <title>Live-bearing cockroach genome reveals convergent evolutionary mechanisms linked to viviparity in insects and beyond.</title>
        <authorList>
            <person name="Fouks B."/>
            <person name="Harrison M.C."/>
            <person name="Mikhailova A.A."/>
            <person name="Marchal E."/>
            <person name="English S."/>
            <person name="Carruthers M."/>
            <person name="Jennings E.C."/>
            <person name="Chiamaka E.L."/>
            <person name="Frigard R.A."/>
            <person name="Pippel M."/>
            <person name="Attardo G.M."/>
            <person name="Benoit J.B."/>
            <person name="Bornberg-Bauer E."/>
            <person name="Tobe S.S."/>
        </authorList>
    </citation>
    <scope>NUCLEOTIDE SEQUENCE</scope>
    <source>
        <strain evidence="2">Stay&amp;Tobe</strain>
    </source>
</reference>
<feature type="transmembrane region" description="Helical" evidence="1">
    <location>
        <begin position="51"/>
        <end position="72"/>
    </location>
</feature>
<proteinExistence type="predicted"/>
<keyword evidence="1" id="KW-0812">Transmembrane</keyword>
<evidence type="ECO:0000256" key="1">
    <source>
        <dbReference type="SAM" id="Phobius"/>
    </source>
</evidence>
<feature type="non-terminal residue" evidence="2">
    <location>
        <position position="120"/>
    </location>
</feature>
<accession>A0AAD7ZQU3</accession>
<keyword evidence="3" id="KW-1185">Reference proteome</keyword>
<gene>
    <name evidence="2" type="ORF">L9F63_002997</name>
</gene>
<evidence type="ECO:0000313" key="2">
    <source>
        <dbReference type="EMBL" id="KAJ9585234.1"/>
    </source>
</evidence>
<sequence length="120" mass="13865">LSVLHFGCSLLAWHIHNLYLTVHLEGPGITMGCHGWYRVIYNCHRFTMMFFYIYCILSEELMTLLLTAHLDVPNFLRSGTLTFLLVLRRLPRLNLFIGCAANVGLEWLNCIGLAFRLVLH</sequence>
<dbReference type="EMBL" id="JASPKZ010007290">
    <property type="protein sequence ID" value="KAJ9585234.1"/>
    <property type="molecule type" value="Genomic_DNA"/>
</dbReference>
<organism evidence="2 3">
    <name type="scientific">Diploptera punctata</name>
    <name type="common">Pacific beetle cockroach</name>
    <dbReference type="NCBI Taxonomy" id="6984"/>
    <lineage>
        <taxon>Eukaryota</taxon>
        <taxon>Metazoa</taxon>
        <taxon>Ecdysozoa</taxon>
        <taxon>Arthropoda</taxon>
        <taxon>Hexapoda</taxon>
        <taxon>Insecta</taxon>
        <taxon>Pterygota</taxon>
        <taxon>Neoptera</taxon>
        <taxon>Polyneoptera</taxon>
        <taxon>Dictyoptera</taxon>
        <taxon>Blattodea</taxon>
        <taxon>Blaberoidea</taxon>
        <taxon>Blaberidae</taxon>
        <taxon>Diplopterinae</taxon>
        <taxon>Diploptera</taxon>
    </lineage>
</organism>
<keyword evidence="1" id="KW-1133">Transmembrane helix</keyword>